<dbReference type="PANTHER" id="PTHR18964">
    <property type="entry name" value="ROK (REPRESSOR, ORF, KINASE) FAMILY"/>
    <property type="match status" value="1"/>
</dbReference>
<dbReference type="InterPro" id="IPR036388">
    <property type="entry name" value="WH-like_DNA-bd_sf"/>
</dbReference>
<dbReference type="KEGG" id="mcw:A8L33_01205"/>
<gene>
    <name evidence="2" type="ORF">XI38_13450</name>
</gene>
<dbReference type="OrthoDB" id="37575at2"/>
<dbReference type="Gene3D" id="1.10.10.10">
    <property type="entry name" value="Winged helix-like DNA-binding domain superfamily/Winged helix DNA-binding domain"/>
    <property type="match status" value="1"/>
</dbReference>
<accession>A0A0M8MMP0</accession>
<organism evidence="2 3">
    <name type="scientific">Microbacterium aurantiacum</name>
    <dbReference type="NCBI Taxonomy" id="162393"/>
    <lineage>
        <taxon>Bacteria</taxon>
        <taxon>Bacillati</taxon>
        <taxon>Actinomycetota</taxon>
        <taxon>Actinomycetes</taxon>
        <taxon>Micrococcales</taxon>
        <taxon>Microbacteriaceae</taxon>
        <taxon>Microbacterium</taxon>
    </lineage>
</organism>
<dbReference type="SUPFAM" id="SSF53067">
    <property type="entry name" value="Actin-like ATPase domain"/>
    <property type="match status" value="1"/>
</dbReference>
<dbReference type="EMBL" id="LAVO01000015">
    <property type="protein sequence ID" value="KOS09921.1"/>
    <property type="molecule type" value="Genomic_DNA"/>
</dbReference>
<dbReference type="InterPro" id="IPR036390">
    <property type="entry name" value="WH_DNA-bd_sf"/>
</dbReference>
<dbReference type="SUPFAM" id="SSF46785">
    <property type="entry name" value="Winged helix' DNA-binding domain"/>
    <property type="match status" value="1"/>
</dbReference>
<dbReference type="InterPro" id="IPR043129">
    <property type="entry name" value="ATPase_NBD"/>
</dbReference>
<keyword evidence="3" id="KW-1185">Reference proteome</keyword>
<evidence type="ECO:0000256" key="1">
    <source>
        <dbReference type="ARBA" id="ARBA00006479"/>
    </source>
</evidence>
<name>A0A0M8MMP0_9MICO</name>
<dbReference type="AlphaFoldDB" id="A0A0M8MMP0"/>
<dbReference type="Gene3D" id="3.30.420.40">
    <property type="match status" value="2"/>
</dbReference>
<comment type="similarity">
    <text evidence="1">Belongs to the ROK (NagC/XylR) family.</text>
</comment>
<reference evidence="2" key="1">
    <citation type="submission" date="2015-04" db="EMBL/GenBank/DDBJ databases">
        <title>Complete genome sequence of Microbacterium chocolatum SIT 101, a bacterium enantioselectively hydrolyzing mesomeric diesters.</title>
        <authorList>
            <person name="Li X."/>
            <person name="Xu Y."/>
        </authorList>
    </citation>
    <scope>NUCLEOTIDE SEQUENCE [LARGE SCALE GENOMIC DNA]</scope>
    <source>
        <strain evidence="2">SIT 101</strain>
    </source>
</reference>
<dbReference type="PANTHER" id="PTHR18964:SF149">
    <property type="entry name" value="BIFUNCTIONAL UDP-N-ACETYLGLUCOSAMINE 2-EPIMERASE_N-ACETYLMANNOSAMINE KINASE"/>
    <property type="match status" value="1"/>
</dbReference>
<protein>
    <submittedName>
        <fullName evidence="2">Transcriptional regulator</fullName>
    </submittedName>
</protein>
<dbReference type="PATRIC" id="fig|84292.3.peg.2735"/>
<evidence type="ECO:0000313" key="3">
    <source>
        <dbReference type="Proteomes" id="UP000037737"/>
    </source>
</evidence>
<dbReference type="Proteomes" id="UP000037737">
    <property type="component" value="Unassembled WGS sequence"/>
</dbReference>
<dbReference type="Pfam" id="PF00480">
    <property type="entry name" value="ROK"/>
    <property type="match status" value="1"/>
</dbReference>
<dbReference type="InterPro" id="IPR000600">
    <property type="entry name" value="ROK"/>
</dbReference>
<sequence length="408" mass="42597">MSDIDATGVPRAARASVETVLAAVWDDETFTSNDVMPRVGLTRSTTIEAIDELIRYGVVEELPNARVGGDYRKGRPARRFAFRPDAASVVGVDAGRTHVIATVADLRGRPLTRVSRELTTDLDDPVRRQEVVAAVIDAALADAGIAREHVVAVCVGVPAPVDGAGRSPARHNDFWYRMNPDLADTAAPWAPLVRVENDASLAAVAESVHGAAIGCRNFVAILAGDRLGSGVVIDGHLLRGAHGGAGELIPFDHVRGVGSVDGIGVHVATWARQAAEQGRIGSRSRLAGLSPSELTAPAVFAAAREGDPDAVDIIVRSARVITRIASVFGGFFDPERIIFCGAVAESIESALVPARTMIQNEMHLPAPDLVASPLGADVVAAGAVAAATESARTHLLAFASTPLTAPSR</sequence>
<proteinExistence type="inferred from homology"/>
<comment type="caution">
    <text evidence="2">The sequence shown here is derived from an EMBL/GenBank/DDBJ whole genome shotgun (WGS) entry which is preliminary data.</text>
</comment>
<evidence type="ECO:0000313" key="2">
    <source>
        <dbReference type="EMBL" id="KOS09921.1"/>
    </source>
</evidence>